<dbReference type="RefSeq" id="WP_203584651.1">
    <property type="nucleotide sequence ID" value="NZ_JACOPV010000008.1"/>
</dbReference>
<dbReference type="Proteomes" id="UP000745663">
    <property type="component" value="Unassembled WGS sequence"/>
</dbReference>
<evidence type="ECO:0000313" key="2">
    <source>
        <dbReference type="Proteomes" id="UP000745663"/>
    </source>
</evidence>
<sequence length="100" mass="11024">MATTADVTLSSGITIQLVQPNSIADGDGFYISHNDHDHRLYGGETTALVFGQMQAFYILNGDHREAYAPLIPQGFEACMAYFKANIQLINMRSERPAMPS</sequence>
<proteinExistence type="predicted"/>
<comment type="caution">
    <text evidence="1">The sequence shown here is derived from an EMBL/GenBank/DDBJ whole genome shotgun (WGS) entry which is preliminary data.</text>
</comment>
<reference evidence="1 2" key="1">
    <citation type="submission" date="2020-08" db="EMBL/GenBank/DDBJ databases">
        <title>Description of novel Pseudomonas species.</title>
        <authorList>
            <person name="Duman M."/>
            <person name="Mulet M."/>
            <person name="Altun S."/>
            <person name="Saticioglu I.B."/>
            <person name="Lalucat J."/>
            <person name="Garcia-Valdes E."/>
        </authorList>
    </citation>
    <scope>NUCLEOTIDE SEQUENCE [LARGE SCALE GENOMIC DNA]</scope>
    <source>
        <strain evidence="1 2">P66</strain>
    </source>
</reference>
<keyword evidence="2" id="KW-1185">Reference proteome</keyword>
<dbReference type="EMBL" id="JACOPV010000008">
    <property type="protein sequence ID" value="MBM5458712.1"/>
    <property type="molecule type" value="Genomic_DNA"/>
</dbReference>
<accession>A0ABS2BYL6</accession>
<organism evidence="1 2">
    <name type="scientific">Pseudomonas arcuscaelestis</name>
    <dbReference type="NCBI Taxonomy" id="2710591"/>
    <lineage>
        <taxon>Bacteria</taxon>
        <taxon>Pseudomonadati</taxon>
        <taxon>Pseudomonadota</taxon>
        <taxon>Gammaproteobacteria</taxon>
        <taxon>Pseudomonadales</taxon>
        <taxon>Pseudomonadaceae</taxon>
        <taxon>Pseudomonas</taxon>
    </lineage>
</organism>
<evidence type="ECO:0000313" key="1">
    <source>
        <dbReference type="EMBL" id="MBM5458712.1"/>
    </source>
</evidence>
<name>A0ABS2BYL6_9PSED</name>
<gene>
    <name evidence="1" type="ORF">H8F21_14180</name>
</gene>
<protein>
    <submittedName>
        <fullName evidence="1">Uncharacterized protein</fullName>
    </submittedName>
</protein>